<feature type="domain" description="DUF4440" evidence="1">
    <location>
        <begin position="11"/>
        <end position="118"/>
    </location>
</feature>
<organism evidence="2 3">
    <name type="scientific">Dongia sedimenti</name>
    <dbReference type="NCBI Taxonomy" id="3064282"/>
    <lineage>
        <taxon>Bacteria</taxon>
        <taxon>Pseudomonadati</taxon>
        <taxon>Pseudomonadota</taxon>
        <taxon>Alphaproteobacteria</taxon>
        <taxon>Rhodospirillales</taxon>
        <taxon>Dongiaceae</taxon>
        <taxon>Dongia</taxon>
    </lineage>
</organism>
<accession>A0ABU0YG03</accession>
<dbReference type="Proteomes" id="UP001230156">
    <property type="component" value="Unassembled WGS sequence"/>
</dbReference>
<dbReference type="Gene3D" id="3.10.450.50">
    <property type="match status" value="1"/>
</dbReference>
<evidence type="ECO:0000313" key="2">
    <source>
        <dbReference type="EMBL" id="MDQ7246651.1"/>
    </source>
</evidence>
<sequence>MSGERDLASRLCALEEQLLSPEGRASPRLINDLLADDFQEIGSSGDVFGKPEAMELLAEEARDGHDYERRTSDWSVRRLAGDVQLVTYRVVRHDRTEGVSSTSRRSSIWSFRDGRWQMVFHQGTPLRPGR</sequence>
<keyword evidence="3" id="KW-1185">Reference proteome</keyword>
<evidence type="ECO:0000313" key="3">
    <source>
        <dbReference type="Proteomes" id="UP001230156"/>
    </source>
</evidence>
<protein>
    <submittedName>
        <fullName evidence="2">DUF4440 domain-containing protein</fullName>
    </submittedName>
</protein>
<comment type="caution">
    <text evidence="2">The sequence shown here is derived from an EMBL/GenBank/DDBJ whole genome shotgun (WGS) entry which is preliminary data.</text>
</comment>
<proteinExistence type="predicted"/>
<dbReference type="EMBL" id="JAUYVI010000001">
    <property type="protein sequence ID" value="MDQ7246651.1"/>
    <property type="molecule type" value="Genomic_DNA"/>
</dbReference>
<reference evidence="3" key="1">
    <citation type="submission" date="2023-08" db="EMBL/GenBank/DDBJ databases">
        <title>Rhodospirillaceae gen. nov., a novel taxon isolated from the Yangtze River Yuezi River estuary sludge.</title>
        <authorList>
            <person name="Ruan L."/>
        </authorList>
    </citation>
    <scope>NUCLEOTIDE SEQUENCE [LARGE SCALE GENOMIC DNA]</scope>
    <source>
        <strain evidence="3">R-7</strain>
    </source>
</reference>
<dbReference type="InterPro" id="IPR032710">
    <property type="entry name" value="NTF2-like_dom_sf"/>
</dbReference>
<dbReference type="RefSeq" id="WP_379954041.1">
    <property type="nucleotide sequence ID" value="NZ_JAUYVI010000001.1"/>
</dbReference>
<dbReference type="InterPro" id="IPR027843">
    <property type="entry name" value="DUF4440"/>
</dbReference>
<dbReference type="Pfam" id="PF14534">
    <property type="entry name" value="DUF4440"/>
    <property type="match status" value="1"/>
</dbReference>
<dbReference type="SUPFAM" id="SSF54427">
    <property type="entry name" value="NTF2-like"/>
    <property type="match status" value="1"/>
</dbReference>
<evidence type="ECO:0000259" key="1">
    <source>
        <dbReference type="Pfam" id="PF14534"/>
    </source>
</evidence>
<name>A0ABU0YG03_9PROT</name>
<gene>
    <name evidence="2" type="ORF">Q8A70_03195</name>
</gene>